<feature type="region of interest" description="Disordered" evidence="6">
    <location>
        <begin position="561"/>
        <end position="581"/>
    </location>
</feature>
<feature type="domain" description="GTD-binding" evidence="8">
    <location>
        <begin position="390"/>
        <end position="488"/>
    </location>
</feature>
<evidence type="ECO:0000259" key="8">
    <source>
        <dbReference type="PROSITE" id="PS51775"/>
    </source>
</evidence>
<dbReference type="Gramene" id="TraesCLE_scaffold_132773_01G000300.1">
    <property type="protein sequence ID" value="TraesCLE_scaffold_132773_01G000300.1"/>
    <property type="gene ID" value="TraesCLE_scaffold_132773_01G000300"/>
</dbReference>
<protein>
    <recommendedName>
        <fullName evidence="8">GTD-binding domain-containing protein</fullName>
    </recommendedName>
</protein>
<evidence type="ECO:0000256" key="1">
    <source>
        <dbReference type="ARBA" id="ARBA00004167"/>
    </source>
</evidence>
<dbReference type="OrthoDB" id="1047602at2759"/>
<dbReference type="Gramene" id="TraesCS4A03G0043400.1">
    <property type="protein sequence ID" value="TraesCS4A03G0043400.1.CDS"/>
    <property type="gene ID" value="TraesCS4A03G0043400"/>
</dbReference>
<evidence type="ECO:0000256" key="5">
    <source>
        <dbReference type="SAM" id="Coils"/>
    </source>
</evidence>
<reference evidence="9" key="1">
    <citation type="submission" date="2018-08" db="EMBL/GenBank/DDBJ databases">
        <authorList>
            <person name="Rossello M."/>
        </authorList>
    </citation>
    <scope>NUCLEOTIDE SEQUENCE [LARGE SCALE GENOMIC DNA]</scope>
    <source>
        <strain evidence="9">cv. Chinese Spring</strain>
    </source>
</reference>
<feature type="compositionally biased region" description="Basic and acidic residues" evidence="6">
    <location>
        <begin position="712"/>
        <end position="721"/>
    </location>
</feature>
<evidence type="ECO:0000256" key="7">
    <source>
        <dbReference type="SAM" id="Phobius"/>
    </source>
</evidence>
<evidence type="ECO:0000313" key="10">
    <source>
        <dbReference type="Proteomes" id="UP000019116"/>
    </source>
</evidence>
<evidence type="ECO:0000256" key="6">
    <source>
        <dbReference type="SAM" id="MobiDB-lite"/>
    </source>
</evidence>
<evidence type="ECO:0000256" key="4">
    <source>
        <dbReference type="ARBA" id="ARBA00023136"/>
    </source>
</evidence>
<dbReference type="Gramene" id="TraesWEE_scaffold_096565_01G000200.1">
    <property type="protein sequence ID" value="TraesWEE_scaffold_096565_01G000200.1"/>
    <property type="gene ID" value="TraesWEE_scaffold_096565_01G000200"/>
</dbReference>
<dbReference type="Gramene" id="TraesSYM4A03G02036990.1">
    <property type="protein sequence ID" value="TraesSYM4A03G02036990.1"/>
    <property type="gene ID" value="TraesSYM4A03G02036990"/>
</dbReference>
<feature type="coiled-coil region" evidence="5">
    <location>
        <begin position="449"/>
        <end position="490"/>
    </location>
</feature>
<organism evidence="9">
    <name type="scientific">Triticum aestivum</name>
    <name type="common">Wheat</name>
    <dbReference type="NCBI Taxonomy" id="4565"/>
    <lineage>
        <taxon>Eukaryota</taxon>
        <taxon>Viridiplantae</taxon>
        <taxon>Streptophyta</taxon>
        <taxon>Embryophyta</taxon>
        <taxon>Tracheophyta</taxon>
        <taxon>Spermatophyta</taxon>
        <taxon>Magnoliopsida</taxon>
        <taxon>Liliopsida</taxon>
        <taxon>Poales</taxon>
        <taxon>Poaceae</taxon>
        <taxon>BOP clade</taxon>
        <taxon>Pooideae</taxon>
        <taxon>Triticodae</taxon>
        <taxon>Triticeae</taxon>
        <taxon>Triticinae</taxon>
        <taxon>Triticum</taxon>
    </lineage>
</organism>
<feature type="region of interest" description="Disordered" evidence="6">
    <location>
        <begin position="593"/>
        <end position="622"/>
    </location>
</feature>
<evidence type="ECO:0000313" key="9">
    <source>
        <dbReference type="EnsemblPlants" id="TraesCS4A02G023700.1"/>
    </source>
</evidence>
<dbReference type="PANTHER" id="PTHR31448:SF45">
    <property type="entry name" value="EXPRESSED PROTEIN"/>
    <property type="match status" value="1"/>
</dbReference>
<name>A0A3B6HMJ3_WHEAT</name>
<dbReference type="GO" id="GO:0080115">
    <property type="term" value="F:myosin XI tail binding"/>
    <property type="evidence" value="ECO:0007669"/>
    <property type="project" value="UniProtKB-ARBA"/>
</dbReference>
<dbReference type="Gramene" id="TraesCS4A02G023700.1">
    <property type="protein sequence ID" value="TraesCS4A02G023700.1"/>
    <property type="gene ID" value="TraesCS4A02G023700"/>
</dbReference>
<gene>
    <name evidence="9" type="primary">LOC123084830</name>
</gene>
<dbReference type="Proteomes" id="UP000019116">
    <property type="component" value="Chromosome 4A"/>
</dbReference>
<dbReference type="PROSITE" id="PS51775">
    <property type="entry name" value="GTD_BINDING"/>
    <property type="match status" value="1"/>
</dbReference>
<feature type="transmembrane region" description="Helical" evidence="7">
    <location>
        <begin position="16"/>
        <end position="41"/>
    </location>
</feature>
<dbReference type="InterPro" id="IPR007656">
    <property type="entry name" value="GTD-bd"/>
</dbReference>
<sequence length="809" mass="90493">MAAKARARPRDSWRRFWLVLGHALSECFLIVMLLVVAVVSYTATRFARICRIRSPCMLCSRLDKVLHGKAWFSEELICAAHRVEIARLSYCQIHSKLAHSDDLCGKCLLSCSGPVGKPGNPTNMSIKEKAGHTHRCSCCSEPFTKRDNAHKLFEEVNGRSQNDGMSKVKERSMATASVGHSSDEDFDQLPHGGYRKLNACHDSQSEIHVSDDDVGGYAKPYEAKRRTRDLDEHSKAVPQQIRQELPKEKTFLVGVEEVGDLEGVSRSPDQEAAEAFAASASNEARSTTNHYINRNSSMKNAPGGRGNLRSPRWSEVISAKETNSTTHEEVKTFMSQLSSARGLDGPWSEVAASPRISIQIDEYSQSDAIDGRQFLDLEPSDVPTEAEGEISPESLKKQCELNKKKLSILYKELEAERSASSVAASEAMAMINRLQVEKAAMHMEALQYLRMMEEQADHDQEEIGKLNDLLTEREKEMLDLEAELESYESKFRIEPFDLGNFDAVDGDMALSVLDSSDFVRNTIFGFEDEKAKILESLSRLEETLGVPYTNRFDLGGASDILQSGSLRDHPSDGPGQHVENSELECGSSLLPQEHMNDESHLNDDSLRDHPSDGPGQDLENSELECQSSLLPQEHMNDESHLKDDSMRDHPSDGPGQHVENSELECRSSLLPQEDLNDESLRDQPSDGPGQYVQNPELECRSSLLPQEDLKDESVSLQRNDENQSVENQKYVGSCSRSDDDKISSVESIKQEISLLNSRLMALEADQKFLKQILSSLKCSSDGEQYVQEITSHLRELRRIVTKQRDRTAL</sequence>
<proteinExistence type="predicted"/>
<dbReference type="SMR" id="A0A3B6HMJ3"/>
<dbReference type="EnsemblPlants" id="TraesCS4A02G023700.1">
    <property type="protein sequence ID" value="TraesCS4A02G023700.1"/>
    <property type="gene ID" value="TraesCS4A02G023700"/>
</dbReference>
<dbReference type="Gramene" id="TraesROB_scaffold_096024_01G000200.1">
    <property type="protein sequence ID" value="TraesROB_scaffold_096024_01G000200.1"/>
    <property type="gene ID" value="TraesROB_scaffold_096024_01G000200"/>
</dbReference>
<dbReference type="Pfam" id="PF04576">
    <property type="entry name" value="Zein-binding"/>
    <property type="match status" value="1"/>
</dbReference>
<feature type="compositionally biased region" description="Basic and acidic residues" evidence="6">
    <location>
        <begin position="594"/>
        <end position="611"/>
    </location>
</feature>
<dbReference type="PANTHER" id="PTHR31448">
    <property type="entry name" value="MYOSIN-BINDING PROTEIN 2"/>
    <property type="match status" value="1"/>
</dbReference>
<keyword evidence="3 7" id="KW-1133">Transmembrane helix</keyword>
<dbReference type="PaxDb" id="4565-Traes_4AS_E2574EDE7.1"/>
<dbReference type="Gramene" id="TraesJAG4A03G02018530.1">
    <property type="protein sequence ID" value="TraesJAG4A03G02018530.1"/>
    <property type="gene ID" value="TraesJAG4A03G02018530"/>
</dbReference>
<feature type="region of interest" description="Disordered" evidence="6">
    <location>
        <begin position="712"/>
        <end position="739"/>
    </location>
</feature>
<keyword evidence="10" id="KW-1185">Reference proteome</keyword>
<dbReference type="Gramene" id="TraesJUL4A03G02030210.1">
    <property type="protein sequence ID" value="TraesJUL4A03G02030210.1"/>
    <property type="gene ID" value="TraesJUL4A03G02030210"/>
</dbReference>
<feature type="compositionally biased region" description="Basic and acidic residues" evidence="6">
    <location>
        <begin position="636"/>
        <end position="651"/>
    </location>
</feature>
<dbReference type="STRING" id="4565.A0A3B6HMJ3"/>
<dbReference type="Gramene" id="TraesLAC4A03G01965040.1">
    <property type="protein sequence ID" value="TraesLAC4A03G01965040.1"/>
    <property type="gene ID" value="TraesLAC4A03G01965040"/>
</dbReference>
<comment type="subcellular location">
    <subcellularLocation>
        <location evidence="1">Membrane</location>
        <topology evidence="1">Single-pass membrane protein</topology>
    </subcellularLocation>
</comment>
<evidence type="ECO:0000256" key="3">
    <source>
        <dbReference type="ARBA" id="ARBA00022989"/>
    </source>
</evidence>
<dbReference type="OMA" id="FSEDLIC"/>
<feature type="region of interest" description="Disordered" evidence="6">
    <location>
        <begin position="636"/>
        <end position="662"/>
    </location>
</feature>
<keyword evidence="2 7" id="KW-0812">Transmembrane</keyword>
<dbReference type="Gramene" id="TraesNOR4A03G02038440.1">
    <property type="protein sequence ID" value="TraesNOR4A03G02038440.1"/>
    <property type="gene ID" value="TraesNOR4A03G02038440"/>
</dbReference>
<accession>A0A3B6HMJ3</accession>
<dbReference type="Gramene" id="TraesSTA4A03G02007380.1">
    <property type="protein sequence ID" value="TraesSTA4A03G02007380.1"/>
    <property type="gene ID" value="TraesSTA4A03G02007380"/>
</dbReference>
<dbReference type="GO" id="GO:0016020">
    <property type="term" value="C:membrane"/>
    <property type="evidence" value="ECO:0007669"/>
    <property type="project" value="UniProtKB-SubCell"/>
</dbReference>
<dbReference type="RefSeq" id="XP_044362274.1">
    <property type="nucleotide sequence ID" value="XM_044506339.1"/>
</dbReference>
<dbReference type="KEGG" id="taes:123084830"/>
<evidence type="ECO:0000256" key="2">
    <source>
        <dbReference type="ARBA" id="ARBA00022692"/>
    </source>
</evidence>
<dbReference type="InterPro" id="IPR039306">
    <property type="entry name" value="MYOB"/>
</dbReference>
<dbReference type="AlphaFoldDB" id="A0A3B6HMJ3"/>
<reference evidence="9" key="2">
    <citation type="submission" date="2018-10" db="UniProtKB">
        <authorList>
            <consortium name="EnsemblPlants"/>
        </authorList>
    </citation>
    <scope>IDENTIFICATION</scope>
</reference>
<keyword evidence="5" id="KW-0175">Coiled coil</keyword>
<dbReference type="GeneID" id="123084830"/>
<keyword evidence="4 7" id="KW-0472">Membrane</keyword>